<dbReference type="OrthoDB" id="529448at2"/>
<keyword evidence="1" id="KW-0812">Transmembrane</keyword>
<name>A0A117PYE4_9ACTN</name>
<dbReference type="Proteomes" id="UP000054241">
    <property type="component" value="Unassembled WGS sequence"/>
</dbReference>
<dbReference type="STRING" id="67285.AQI88_03220"/>
<keyword evidence="1" id="KW-0472">Membrane</keyword>
<keyword evidence="3" id="KW-1185">Reference proteome</keyword>
<sequence length="316" mass="34649">MTVLLEELGKKFAERWFTLLVLPGALYVCAVAAARQLDGFAFGPLTAWVKGLSVPHNGASALLYVVVFGVVAAAAGLAASAVGALMERLWLAEDWLSWPGPLRRAAQLRVEARQTRWVVVERKEADLRQRYGDGLTPDATPSDVTELDVQLALRRVLAIAERRPARPTWMGDRMHAVVAGYLQECGLDLPSVWPHLWLALPDTVRAEIKEAREAVSKATTLAGWAVLYVAVAYLWWPAFLLVAGLFLTARQRGRRAVEAYALLVEAATRLHAGDLARSLGFDHTGPLDARTGQAMTLLVQGQGHLIPLTIGWPRQR</sequence>
<evidence type="ECO:0000313" key="3">
    <source>
        <dbReference type="Proteomes" id="UP000054241"/>
    </source>
</evidence>
<protein>
    <recommendedName>
        <fullName evidence="4">Vegetative cell wall protein gp1</fullName>
    </recommendedName>
</protein>
<accession>A0A117PYE4</accession>
<organism evidence="2 3">
    <name type="scientific">Streptomyces cellostaticus</name>
    <dbReference type="NCBI Taxonomy" id="67285"/>
    <lineage>
        <taxon>Bacteria</taxon>
        <taxon>Bacillati</taxon>
        <taxon>Actinomycetota</taxon>
        <taxon>Actinomycetes</taxon>
        <taxon>Kitasatosporales</taxon>
        <taxon>Streptomycetaceae</taxon>
        <taxon>Streptomyces</taxon>
    </lineage>
</organism>
<feature type="transmembrane region" description="Helical" evidence="1">
    <location>
        <begin position="16"/>
        <end position="34"/>
    </location>
</feature>
<gene>
    <name evidence="2" type="ORF">AQI88_03220</name>
</gene>
<evidence type="ECO:0000313" key="2">
    <source>
        <dbReference type="EMBL" id="KUM98405.1"/>
    </source>
</evidence>
<dbReference type="EMBL" id="LMWL01000005">
    <property type="protein sequence ID" value="KUM98405.1"/>
    <property type="molecule type" value="Genomic_DNA"/>
</dbReference>
<feature type="transmembrane region" description="Helical" evidence="1">
    <location>
        <begin position="225"/>
        <end position="247"/>
    </location>
</feature>
<evidence type="ECO:0000256" key="1">
    <source>
        <dbReference type="SAM" id="Phobius"/>
    </source>
</evidence>
<comment type="caution">
    <text evidence="2">The sequence shown here is derived from an EMBL/GenBank/DDBJ whole genome shotgun (WGS) entry which is preliminary data.</text>
</comment>
<evidence type="ECO:0008006" key="4">
    <source>
        <dbReference type="Google" id="ProtNLM"/>
    </source>
</evidence>
<dbReference type="AlphaFoldDB" id="A0A117PYE4"/>
<proteinExistence type="predicted"/>
<keyword evidence="1" id="KW-1133">Transmembrane helix</keyword>
<reference evidence="2 3" key="1">
    <citation type="submission" date="2015-10" db="EMBL/GenBank/DDBJ databases">
        <title>Draft genome sequence of Streptomyces cellostaticus DSM 40189, type strain for the species Streptomyces cellostaticus.</title>
        <authorList>
            <person name="Ruckert C."/>
            <person name="Winkler A."/>
            <person name="Kalinowski J."/>
            <person name="Kampfer P."/>
            <person name="Glaeser S."/>
        </authorList>
    </citation>
    <scope>NUCLEOTIDE SEQUENCE [LARGE SCALE GENOMIC DNA]</scope>
    <source>
        <strain evidence="2 3">DSM 40189</strain>
    </source>
</reference>
<dbReference type="RefSeq" id="WP_066991308.1">
    <property type="nucleotide sequence ID" value="NZ_BNDU01000004.1"/>
</dbReference>
<feature type="transmembrane region" description="Helical" evidence="1">
    <location>
        <begin position="61"/>
        <end position="86"/>
    </location>
</feature>